<dbReference type="AlphaFoldDB" id="W4K8T3"/>
<evidence type="ECO:0000256" key="2">
    <source>
        <dbReference type="ARBA" id="ARBA00022801"/>
    </source>
</evidence>
<dbReference type="InterPro" id="IPR002018">
    <property type="entry name" value="CarbesteraseB"/>
</dbReference>
<dbReference type="KEGG" id="hir:HETIRDRAFT_101324"/>
<gene>
    <name evidence="5" type="ORF">HETIRDRAFT_101324</name>
</gene>
<sequence length="552" mass="59707">MDRLPRAVTLLTARVEGLKIPARDTAAATQPTVRLDNGAFVGTVNGSVKRFLGIPFALPPTGNRRFRRPAANRPYSGTHNASAFGPSCPQQASPAVIPDPVIAQVFNSLSSSSVNNTQAEDCLSLNIWAPANATRGEKLPVLVWIYAGGFENGQTAGFDGGVVVQRALNLGLPMIYVSMNYRLSLFGFLGGKEVKQAGVGNLGLHDQRQALRWIQRYISAFGGDTNKVTIWGESAGAISVASHMVAYGGNTQGLFHGAVMQSGSPIPTGDITTNQPHYDAVVNETGCAGAADTLQCLRGVSFASLQAAANKSPGLFTPQSLNLEWLPLVDGDIFTEDPQVLVQKGSVANIPFITGDCDDEGTLFTLALTNLTTNNQTRNYLRSNYLPSASDAQVDQVLKLYPEDPIVGSPFDTGIANAVTPQYKRLAAFQGDLVFQAPRRFLLEQRSGKQNAWSFLFKRGKLTPVLGTYHSSDLSGIYDSVDGNELKEYIIRFAVNFDPNGGKNLKWPKYTPDSPQLMTLLDGLIPLTLTNDTFRKEPMDFVTQLSLEFPLR</sequence>
<dbReference type="OrthoDB" id="408631at2759"/>
<dbReference type="SUPFAM" id="SSF53474">
    <property type="entry name" value="alpha/beta-Hydrolases"/>
    <property type="match status" value="1"/>
</dbReference>
<name>W4K8T3_HETIT</name>
<dbReference type="EMBL" id="KI925458">
    <property type="protein sequence ID" value="ETW82193.1"/>
    <property type="molecule type" value="Genomic_DNA"/>
</dbReference>
<keyword evidence="6" id="KW-1185">Reference proteome</keyword>
<feature type="domain" description="Carboxylesterase type B" evidence="4">
    <location>
        <begin position="30"/>
        <end position="521"/>
    </location>
</feature>
<proteinExistence type="inferred from homology"/>
<dbReference type="InterPro" id="IPR050309">
    <property type="entry name" value="Type-B_Carboxylest/Lipase"/>
</dbReference>
<keyword evidence="2 3" id="KW-0378">Hydrolase</keyword>
<accession>W4K8T3</accession>
<evidence type="ECO:0000256" key="1">
    <source>
        <dbReference type="ARBA" id="ARBA00005964"/>
    </source>
</evidence>
<evidence type="ECO:0000256" key="3">
    <source>
        <dbReference type="RuleBase" id="RU361235"/>
    </source>
</evidence>
<dbReference type="HOGENOM" id="CLU_006586_10_6_1"/>
<comment type="similarity">
    <text evidence="1 3">Belongs to the type-B carboxylesterase/lipase family.</text>
</comment>
<dbReference type="GeneID" id="20665758"/>
<dbReference type="PROSITE" id="PS00122">
    <property type="entry name" value="CARBOXYLESTERASE_B_1"/>
    <property type="match status" value="1"/>
</dbReference>
<dbReference type="GO" id="GO:0016787">
    <property type="term" value="F:hydrolase activity"/>
    <property type="evidence" value="ECO:0007669"/>
    <property type="project" value="UniProtKB-KW"/>
</dbReference>
<evidence type="ECO:0000313" key="6">
    <source>
        <dbReference type="Proteomes" id="UP000030671"/>
    </source>
</evidence>
<evidence type="ECO:0000259" key="4">
    <source>
        <dbReference type="Pfam" id="PF00135"/>
    </source>
</evidence>
<evidence type="ECO:0000313" key="5">
    <source>
        <dbReference type="EMBL" id="ETW82193.1"/>
    </source>
</evidence>
<dbReference type="Pfam" id="PF00135">
    <property type="entry name" value="COesterase"/>
    <property type="match status" value="1"/>
</dbReference>
<dbReference type="InParanoid" id="W4K8T3"/>
<organism evidence="5 6">
    <name type="scientific">Heterobasidion irregulare (strain TC 32-1)</name>
    <dbReference type="NCBI Taxonomy" id="747525"/>
    <lineage>
        <taxon>Eukaryota</taxon>
        <taxon>Fungi</taxon>
        <taxon>Dikarya</taxon>
        <taxon>Basidiomycota</taxon>
        <taxon>Agaricomycotina</taxon>
        <taxon>Agaricomycetes</taxon>
        <taxon>Russulales</taxon>
        <taxon>Bondarzewiaceae</taxon>
        <taxon>Heterobasidion</taxon>
        <taxon>Heterobasidion annosum species complex</taxon>
    </lineage>
</organism>
<dbReference type="EC" id="3.1.1.-" evidence="3"/>
<reference evidence="5 6" key="1">
    <citation type="journal article" date="2012" name="New Phytol.">
        <title>Insight into trade-off between wood decay and parasitism from the genome of a fungal forest pathogen.</title>
        <authorList>
            <person name="Olson A."/>
            <person name="Aerts A."/>
            <person name="Asiegbu F."/>
            <person name="Belbahri L."/>
            <person name="Bouzid O."/>
            <person name="Broberg A."/>
            <person name="Canback B."/>
            <person name="Coutinho P.M."/>
            <person name="Cullen D."/>
            <person name="Dalman K."/>
            <person name="Deflorio G."/>
            <person name="van Diepen L.T."/>
            <person name="Dunand C."/>
            <person name="Duplessis S."/>
            <person name="Durling M."/>
            <person name="Gonthier P."/>
            <person name="Grimwood J."/>
            <person name="Fossdal C.G."/>
            <person name="Hansson D."/>
            <person name="Henrissat B."/>
            <person name="Hietala A."/>
            <person name="Himmelstrand K."/>
            <person name="Hoffmeister D."/>
            <person name="Hogberg N."/>
            <person name="James T.Y."/>
            <person name="Karlsson M."/>
            <person name="Kohler A."/>
            <person name="Kues U."/>
            <person name="Lee Y.H."/>
            <person name="Lin Y.C."/>
            <person name="Lind M."/>
            <person name="Lindquist E."/>
            <person name="Lombard V."/>
            <person name="Lucas S."/>
            <person name="Lunden K."/>
            <person name="Morin E."/>
            <person name="Murat C."/>
            <person name="Park J."/>
            <person name="Raffaello T."/>
            <person name="Rouze P."/>
            <person name="Salamov A."/>
            <person name="Schmutz J."/>
            <person name="Solheim H."/>
            <person name="Stahlberg J."/>
            <person name="Velez H."/>
            <person name="de Vries R.P."/>
            <person name="Wiebenga A."/>
            <person name="Woodward S."/>
            <person name="Yakovlev I."/>
            <person name="Garbelotto M."/>
            <person name="Martin F."/>
            <person name="Grigoriev I.V."/>
            <person name="Stenlid J."/>
        </authorList>
    </citation>
    <scope>NUCLEOTIDE SEQUENCE [LARGE SCALE GENOMIC DNA]</scope>
    <source>
        <strain evidence="5 6">TC 32-1</strain>
    </source>
</reference>
<dbReference type="Proteomes" id="UP000030671">
    <property type="component" value="Unassembled WGS sequence"/>
</dbReference>
<dbReference type="InterPro" id="IPR029058">
    <property type="entry name" value="AB_hydrolase_fold"/>
</dbReference>
<dbReference type="InterPro" id="IPR019826">
    <property type="entry name" value="Carboxylesterase_B_AS"/>
</dbReference>
<dbReference type="eggNOG" id="KOG4389">
    <property type="taxonomic scope" value="Eukaryota"/>
</dbReference>
<protein>
    <recommendedName>
        <fullName evidence="3">Carboxylic ester hydrolase</fullName>
        <ecNumber evidence="3">3.1.1.-</ecNumber>
    </recommendedName>
</protein>
<dbReference type="PANTHER" id="PTHR11559">
    <property type="entry name" value="CARBOXYLESTERASE"/>
    <property type="match status" value="1"/>
</dbReference>
<dbReference type="Gene3D" id="3.40.50.1820">
    <property type="entry name" value="alpha/beta hydrolase"/>
    <property type="match status" value="1"/>
</dbReference>
<dbReference type="RefSeq" id="XP_009546741.1">
    <property type="nucleotide sequence ID" value="XM_009548446.1"/>
</dbReference>
<dbReference type="ESTHER" id="9homo-w4k8t3">
    <property type="family name" value="Fungal_carboxylesterase_lipase"/>
</dbReference>